<dbReference type="GO" id="GO:0008622">
    <property type="term" value="C:epsilon DNA polymerase complex"/>
    <property type="evidence" value="ECO:0007669"/>
    <property type="project" value="TreeGrafter"/>
</dbReference>
<keyword evidence="3" id="KW-0238">DNA-binding</keyword>
<evidence type="ECO:0000256" key="2">
    <source>
        <dbReference type="ARBA" id="ARBA00022514"/>
    </source>
</evidence>
<sequence>MASTVAVPVAPTVSDPERCEGEEELRGIEAEEENNQLTGPVAAPSQNRLAKLPLSRIKALMKADPDVSLASQESVFIIAKATELFVEMIAKDALVYAQQGKRKTLQRKDLDNAIETVDEFAFLEGNGVQMQRDVQCCMQYSQGKVRTKDVLRFEVQTEGPDCSIKAIILYTKKAVKCADPRDRKVKRLLRKLLQRQRTKAHRIMWLYPHGNLPVMSEDKKDGWDAFHVE</sequence>
<comment type="subunit">
    <text evidence="6">Component of the DNA polymerase epsilon complex consisting of four subunits: the catalytic subunit POLE and the accessory subunits POLE2, POLE3 and POLE4. Interaction with POLE3 is a prerequisite for further binding with POLE and POLE2.</text>
</comment>
<accession>A0A8U1EHD0</accession>
<dbReference type="InterPro" id="IPR036048">
    <property type="entry name" value="Interleukin_8-like_sf"/>
</dbReference>
<comment type="subcellular location">
    <subcellularLocation>
        <location evidence="1">Nucleus</location>
    </subcellularLocation>
</comment>
<name>A0A8U1EHD0_SALNM</name>
<keyword evidence="2" id="KW-0202">Cytokine</keyword>
<gene>
    <name evidence="12 13" type="primary">LOC120054734</name>
</gene>
<dbReference type="GeneID" id="120054734"/>
<dbReference type="PANTHER" id="PTHR10252:SF79">
    <property type="entry name" value="DNA POLYMERASE EPSILON SUBUNIT 4"/>
    <property type="match status" value="1"/>
</dbReference>
<dbReference type="Pfam" id="PF00808">
    <property type="entry name" value="CBFD_NFYB_HMF"/>
    <property type="match status" value="1"/>
</dbReference>
<keyword evidence="4" id="KW-0539">Nucleus</keyword>
<comment type="function">
    <text evidence="5">Accessory component of the DNA polymerase epsilon complex. Participates in DNA repair and in chromosomal DNA replication.</text>
</comment>
<dbReference type="AlphaFoldDB" id="A0A8U1EHD0"/>
<evidence type="ECO:0000256" key="7">
    <source>
        <dbReference type="ARBA" id="ARBA00068389"/>
    </source>
</evidence>
<evidence type="ECO:0000256" key="1">
    <source>
        <dbReference type="ARBA" id="ARBA00004123"/>
    </source>
</evidence>
<reference evidence="12 13" key="1">
    <citation type="submission" date="2025-04" db="UniProtKB">
        <authorList>
            <consortium name="RefSeq"/>
        </authorList>
    </citation>
    <scope>IDENTIFICATION</scope>
    <source>
        <tissue evidence="12 13">White muscle</tissue>
    </source>
</reference>
<dbReference type="SUPFAM" id="SSF47113">
    <property type="entry name" value="Histone-fold"/>
    <property type="match status" value="1"/>
</dbReference>
<dbReference type="CDD" id="cd00169">
    <property type="entry name" value="Chemokine"/>
    <property type="match status" value="1"/>
</dbReference>
<evidence type="ECO:0000256" key="8">
    <source>
        <dbReference type="ARBA" id="ARBA00081494"/>
    </source>
</evidence>
<organism evidence="11 12">
    <name type="scientific">Salvelinus namaycush</name>
    <name type="common">Lake trout</name>
    <name type="synonym">Salmo namaycush</name>
    <dbReference type="NCBI Taxonomy" id="8040"/>
    <lineage>
        <taxon>Eukaryota</taxon>
        <taxon>Metazoa</taxon>
        <taxon>Chordata</taxon>
        <taxon>Craniata</taxon>
        <taxon>Vertebrata</taxon>
        <taxon>Euteleostomi</taxon>
        <taxon>Actinopterygii</taxon>
        <taxon>Neopterygii</taxon>
        <taxon>Teleostei</taxon>
        <taxon>Protacanthopterygii</taxon>
        <taxon>Salmoniformes</taxon>
        <taxon>Salmonidae</taxon>
        <taxon>Salmoninae</taxon>
        <taxon>Salvelinus</taxon>
    </lineage>
</organism>
<proteinExistence type="predicted"/>
<feature type="domain" description="Chemokine interleukin-8-like" evidence="10">
    <location>
        <begin position="133"/>
        <end position="192"/>
    </location>
</feature>
<evidence type="ECO:0000313" key="13">
    <source>
        <dbReference type="RefSeq" id="XP_038858220.1"/>
    </source>
</evidence>
<dbReference type="GO" id="GO:0003677">
    <property type="term" value="F:DNA binding"/>
    <property type="evidence" value="ECO:0007669"/>
    <property type="project" value="UniProtKB-KW"/>
</dbReference>
<dbReference type="GO" id="GO:0008009">
    <property type="term" value="F:chemokine activity"/>
    <property type="evidence" value="ECO:0007669"/>
    <property type="project" value="InterPro"/>
</dbReference>
<dbReference type="InterPro" id="IPR003958">
    <property type="entry name" value="CBFA_NFYB_domain"/>
</dbReference>
<dbReference type="CDD" id="cd22929">
    <property type="entry name" value="HFD_POLE4-like"/>
    <property type="match status" value="1"/>
</dbReference>
<dbReference type="KEGG" id="snh:120054734"/>
<dbReference type="FunFam" id="2.40.50.40:FF:000030">
    <property type="entry name" value="Chemokine (C-C motif) ligand 44"/>
    <property type="match status" value="1"/>
</dbReference>
<protein>
    <recommendedName>
        <fullName evidence="7">DNA polymerase epsilon subunit 4</fullName>
    </recommendedName>
    <alternativeName>
        <fullName evidence="8">DNA polymerase II subunit 4</fullName>
    </alternativeName>
</protein>
<dbReference type="RefSeq" id="XP_038858219.1">
    <property type="nucleotide sequence ID" value="XM_039002291.1"/>
</dbReference>
<dbReference type="Gene3D" id="1.10.20.10">
    <property type="entry name" value="Histone, subunit A"/>
    <property type="match status" value="1"/>
</dbReference>
<evidence type="ECO:0000259" key="10">
    <source>
        <dbReference type="SMART" id="SM00199"/>
    </source>
</evidence>
<dbReference type="GO" id="GO:0006955">
    <property type="term" value="P:immune response"/>
    <property type="evidence" value="ECO:0007669"/>
    <property type="project" value="InterPro"/>
</dbReference>
<dbReference type="InterPro" id="IPR001811">
    <property type="entry name" value="Chemokine_IL8-like_dom"/>
</dbReference>
<feature type="region of interest" description="Disordered" evidence="9">
    <location>
        <begin position="1"/>
        <end position="41"/>
    </location>
</feature>
<keyword evidence="11" id="KW-1185">Reference proteome</keyword>
<dbReference type="SUPFAM" id="SSF54117">
    <property type="entry name" value="Interleukin 8-like chemokines"/>
    <property type="match status" value="1"/>
</dbReference>
<dbReference type="InterPro" id="IPR009072">
    <property type="entry name" value="Histone-fold"/>
</dbReference>
<dbReference type="RefSeq" id="XP_038858220.1">
    <property type="nucleotide sequence ID" value="XM_039002292.1"/>
</dbReference>
<dbReference type="SMART" id="SM00199">
    <property type="entry name" value="SCY"/>
    <property type="match status" value="1"/>
</dbReference>
<dbReference type="Gene3D" id="2.40.50.40">
    <property type="match status" value="1"/>
</dbReference>
<feature type="compositionally biased region" description="Low complexity" evidence="9">
    <location>
        <begin position="1"/>
        <end position="14"/>
    </location>
</feature>
<evidence type="ECO:0000313" key="12">
    <source>
        <dbReference type="RefSeq" id="XP_038858219.1"/>
    </source>
</evidence>
<dbReference type="GO" id="GO:0006261">
    <property type="term" value="P:DNA-templated DNA replication"/>
    <property type="evidence" value="ECO:0007669"/>
    <property type="project" value="TreeGrafter"/>
</dbReference>
<feature type="compositionally biased region" description="Basic and acidic residues" evidence="9">
    <location>
        <begin position="15"/>
        <end position="29"/>
    </location>
</feature>
<evidence type="ECO:0000256" key="9">
    <source>
        <dbReference type="SAM" id="MobiDB-lite"/>
    </source>
</evidence>
<dbReference type="Proteomes" id="UP000808372">
    <property type="component" value="Chromosome 10"/>
</dbReference>
<dbReference type="GO" id="GO:0005615">
    <property type="term" value="C:extracellular space"/>
    <property type="evidence" value="ECO:0007669"/>
    <property type="project" value="UniProtKB-KW"/>
</dbReference>
<evidence type="ECO:0000256" key="5">
    <source>
        <dbReference type="ARBA" id="ARBA00054225"/>
    </source>
</evidence>
<dbReference type="Pfam" id="PF00048">
    <property type="entry name" value="IL8"/>
    <property type="match status" value="1"/>
</dbReference>
<dbReference type="FunFam" id="1.10.20.10:FF:000051">
    <property type="entry name" value="DNA polymerase epsilon 4, accessory subunit"/>
    <property type="match status" value="1"/>
</dbReference>
<dbReference type="GO" id="GO:0046982">
    <property type="term" value="F:protein heterodimerization activity"/>
    <property type="evidence" value="ECO:0007669"/>
    <property type="project" value="InterPro"/>
</dbReference>
<dbReference type="InterPro" id="IPR050568">
    <property type="entry name" value="Transcr_DNA_Rep_Reg"/>
</dbReference>
<evidence type="ECO:0000256" key="4">
    <source>
        <dbReference type="ARBA" id="ARBA00023242"/>
    </source>
</evidence>
<evidence type="ECO:0000313" key="11">
    <source>
        <dbReference type="Proteomes" id="UP000808372"/>
    </source>
</evidence>
<evidence type="ECO:0000256" key="3">
    <source>
        <dbReference type="ARBA" id="ARBA00023125"/>
    </source>
</evidence>
<evidence type="ECO:0000256" key="6">
    <source>
        <dbReference type="ARBA" id="ARBA00064303"/>
    </source>
</evidence>
<dbReference type="PANTHER" id="PTHR10252">
    <property type="entry name" value="HISTONE-LIKE TRANSCRIPTION FACTOR CCAAT-RELATED"/>
    <property type="match status" value="1"/>
</dbReference>